<evidence type="ECO:0000259" key="1">
    <source>
        <dbReference type="Pfam" id="PF22589"/>
    </source>
</evidence>
<evidence type="ECO:0000313" key="2">
    <source>
        <dbReference type="EMBL" id="ODM93568.1"/>
    </source>
</evidence>
<dbReference type="PANTHER" id="PTHR35826:SF1">
    <property type="entry name" value="PROTEIN ATP6V1FNB-LIKE"/>
    <property type="match status" value="1"/>
</dbReference>
<protein>
    <recommendedName>
        <fullName evidence="1">Sperm microtubule inner protein 1 C-terminal domain-containing protein</fullName>
    </recommendedName>
</protein>
<evidence type="ECO:0000313" key="3">
    <source>
        <dbReference type="Proteomes" id="UP000094527"/>
    </source>
</evidence>
<dbReference type="InterPro" id="IPR054323">
    <property type="entry name" value="SPMIP1_C"/>
</dbReference>
<dbReference type="OMA" id="DYAPYHF"/>
<reference evidence="2 3" key="1">
    <citation type="journal article" date="2016" name="Genome Biol. Evol.">
        <title>Gene Family Evolution Reflects Adaptation to Soil Environmental Stressors in the Genome of the Collembolan Orchesella cincta.</title>
        <authorList>
            <person name="Faddeeva-Vakhrusheva A."/>
            <person name="Derks M.F."/>
            <person name="Anvar S.Y."/>
            <person name="Agamennone V."/>
            <person name="Suring W."/>
            <person name="Smit S."/>
            <person name="van Straalen N.M."/>
            <person name="Roelofs D."/>
        </authorList>
    </citation>
    <scope>NUCLEOTIDE SEQUENCE [LARGE SCALE GENOMIC DNA]</scope>
    <source>
        <tissue evidence="2">Mixed pool</tissue>
    </source>
</reference>
<dbReference type="OrthoDB" id="410807at2759"/>
<sequence length="205" mass="23647">MPRPVMFDCVSSNLGKESIERELSAKENWIRANKNDVWQLALGPIQGRIQEICQDKDLLLRKLMDSKDEYFRYCKATPPPPQKPGSDLFVVRVGPDICDECVQDPTIPMRTPPDEVKGILFEGLAKEGGGYVRYLRTRWDSGLPETRYCVPPTTNSEYAWRLLETVRQNTSERRPRLNTIGPAFYRSRGTLCQADYAPYHFPRIY</sequence>
<comment type="caution">
    <text evidence="2">The sequence shown here is derived from an EMBL/GenBank/DDBJ whole genome shotgun (WGS) entry which is preliminary data.</text>
</comment>
<dbReference type="EMBL" id="LJIJ01000954">
    <property type="protein sequence ID" value="ODM93568.1"/>
    <property type="molecule type" value="Genomic_DNA"/>
</dbReference>
<dbReference type="PANTHER" id="PTHR35826">
    <property type="entry name" value="PROTEIN ATP6V1FNB-LIKE"/>
    <property type="match status" value="1"/>
</dbReference>
<dbReference type="Proteomes" id="UP000094527">
    <property type="component" value="Unassembled WGS sequence"/>
</dbReference>
<name>A0A1D2MKR0_ORCCI</name>
<dbReference type="AlphaFoldDB" id="A0A1D2MKR0"/>
<keyword evidence="3" id="KW-1185">Reference proteome</keyword>
<feature type="domain" description="Sperm microtubule inner protein 1 C-terminal" evidence="1">
    <location>
        <begin position="105"/>
        <end position="190"/>
    </location>
</feature>
<proteinExistence type="predicted"/>
<gene>
    <name evidence="2" type="ORF">Ocin01_13114</name>
</gene>
<accession>A0A1D2MKR0</accession>
<dbReference type="Pfam" id="PF22589">
    <property type="entry name" value="SPMIP1"/>
    <property type="match status" value="1"/>
</dbReference>
<organism evidence="2 3">
    <name type="scientific">Orchesella cincta</name>
    <name type="common">Springtail</name>
    <name type="synonym">Podura cincta</name>
    <dbReference type="NCBI Taxonomy" id="48709"/>
    <lineage>
        <taxon>Eukaryota</taxon>
        <taxon>Metazoa</taxon>
        <taxon>Ecdysozoa</taxon>
        <taxon>Arthropoda</taxon>
        <taxon>Hexapoda</taxon>
        <taxon>Collembola</taxon>
        <taxon>Entomobryomorpha</taxon>
        <taxon>Entomobryoidea</taxon>
        <taxon>Orchesellidae</taxon>
        <taxon>Orchesellinae</taxon>
        <taxon>Orchesella</taxon>
    </lineage>
</organism>